<dbReference type="PANTHER" id="PTHR43818:SF5">
    <property type="entry name" value="OXIDOREDUCTASE FAMILY PROTEIN"/>
    <property type="match status" value="1"/>
</dbReference>
<evidence type="ECO:0000313" key="3">
    <source>
        <dbReference type="EMBL" id="MCS3920113.1"/>
    </source>
</evidence>
<organism evidence="3 4">
    <name type="scientific">Candidatus Fervidibacter sacchari</name>
    <dbReference type="NCBI Taxonomy" id="1448929"/>
    <lineage>
        <taxon>Bacteria</taxon>
        <taxon>Candidatus Fervidibacterota</taxon>
        <taxon>Candidatus Fervidibacter</taxon>
    </lineage>
</organism>
<dbReference type="Gene3D" id="3.30.360.10">
    <property type="entry name" value="Dihydrodipicolinate Reductase, domain 2"/>
    <property type="match status" value="1"/>
</dbReference>
<dbReference type="InterPro" id="IPR000683">
    <property type="entry name" value="Gfo/Idh/MocA-like_OxRdtase_N"/>
</dbReference>
<accession>A0ABT2ETA4</accession>
<keyword evidence="4" id="KW-1185">Reference proteome</keyword>
<feature type="domain" description="Gfo/Idh/MocA-like oxidoreductase bacterial type C-terminal" evidence="2">
    <location>
        <begin position="167"/>
        <end position="412"/>
    </location>
</feature>
<dbReference type="Gene3D" id="3.40.50.720">
    <property type="entry name" value="NAD(P)-binding Rossmann-like Domain"/>
    <property type="match status" value="1"/>
</dbReference>
<reference evidence="3 4" key="1">
    <citation type="submission" date="2022-08" db="EMBL/GenBank/DDBJ databases">
        <title>Bacterial and archaeal communities from various locations to study Microbial Dark Matter (Phase II).</title>
        <authorList>
            <person name="Stepanauskas R."/>
        </authorList>
    </citation>
    <scope>NUCLEOTIDE SEQUENCE [LARGE SCALE GENOMIC DNA]</scope>
    <source>
        <strain evidence="3 4">PD1</strain>
    </source>
</reference>
<gene>
    <name evidence="3" type="ORF">M2350_002530</name>
</gene>
<dbReference type="InterPro" id="IPR036291">
    <property type="entry name" value="NAD(P)-bd_dom_sf"/>
</dbReference>
<dbReference type="SUPFAM" id="SSF51735">
    <property type="entry name" value="NAD(P)-binding Rossmann-fold domains"/>
    <property type="match status" value="1"/>
</dbReference>
<dbReference type="Proteomes" id="UP001204798">
    <property type="component" value="Unassembled WGS sequence"/>
</dbReference>
<dbReference type="InterPro" id="IPR050463">
    <property type="entry name" value="Gfo/Idh/MocA_oxidrdct_glycsds"/>
</dbReference>
<dbReference type="PANTHER" id="PTHR43818">
    <property type="entry name" value="BCDNA.GH03377"/>
    <property type="match status" value="1"/>
</dbReference>
<dbReference type="Pfam" id="PF19051">
    <property type="entry name" value="GFO_IDH_MocA_C2"/>
    <property type="match status" value="1"/>
</dbReference>
<protein>
    <submittedName>
        <fullName evidence="3">Dehydrogenase</fullName>
    </submittedName>
</protein>
<dbReference type="InterPro" id="IPR043906">
    <property type="entry name" value="Gfo/Idh/MocA_OxRdtase_bact_C"/>
</dbReference>
<comment type="caution">
    <text evidence="3">The sequence shown here is derived from an EMBL/GenBank/DDBJ whole genome shotgun (WGS) entry which is preliminary data.</text>
</comment>
<sequence length="422" mass="47359">MKGQTRREFLKQAATLASVTILSKSVFGANERIGVAVVGCGGMGNAHINTLLSLNQKGEPVDIVAVCDVWQKRLDAAAQRTGAKPVSDYRQILDDKSVDAVCIATPDHWHTKIAVDAMEAGKDVYCEKPMTHWKSLDEPKRIVSTLNRTKRVLQVGTQGMSDSIWEQVAELIKAGEIGTLIQAQAGDMRTGHWGVLCGCERDIDPDAKPVVNLDWDMWLGWKFGLAPKRPWEPARFFAFRVFWDYSGGLATDWFPHILTPLVRTMGLKFPKRVTASGGLYLPEHKGRWEVPDIFQMVVEYPEGPSIHLMACMGNNWGVPMLIRGSKATLVFEGPGAVIYPQREIVGDIPRKEVQRVRGASLEEHWRDFLNCVRTREQPRSNAQLGYYVMTAIHMGIRSFLEGRAMEFDERTETVRPARLTKV</sequence>
<name>A0ABT2ETA4_9BACT</name>
<feature type="domain" description="Gfo/Idh/MocA-like oxidoreductase N-terminal" evidence="1">
    <location>
        <begin position="33"/>
        <end position="156"/>
    </location>
</feature>
<proteinExistence type="predicted"/>
<evidence type="ECO:0000259" key="1">
    <source>
        <dbReference type="Pfam" id="PF01408"/>
    </source>
</evidence>
<dbReference type="Pfam" id="PF01408">
    <property type="entry name" value="GFO_IDH_MocA"/>
    <property type="match status" value="1"/>
</dbReference>
<dbReference type="RefSeq" id="WP_259097780.1">
    <property type="nucleotide sequence ID" value="NZ_CP130454.1"/>
</dbReference>
<evidence type="ECO:0000313" key="4">
    <source>
        <dbReference type="Proteomes" id="UP001204798"/>
    </source>
</evidence>
<dbReference type="SUPFAM" id="SSF55347">
    <property type="entry name" value="Glyceraldehyde-3-phosphate dehydrogenase-like, C-terminal domain"/>
    <property type="match status" value="1"/>
</dbReference>
<dbReference type="EMBL" id="JANUCP010000004">
    <property type="protein sequence ID" value="MCS3920113.1"/>
    <property type="molecule type" value="Genomic_DNA"/>
</dbReference>
<evidence type="ECO:0000259" key="2">
    <source>
        <dbReference type="Pfam" id="PF19051"/>
    </source>
</evidence>